<keyword evidence="3" id="KW-1185">Reference proteome</keyword>
<name>A0AAF0QDH4_SOLVR</name>
<evidence type="ECO:0000313" key="3">
    <source>
        <dbReference type="Proteomes" id="UP001234989"/>
    </source>
</evidence>
<feature type="region of interest" description="Disordered" evidence="1">
    <location>
        <begin position="1"/>
        <end position="76"/>
    </location>
</feature>
<gene>
    <name evidence="2" type="ORF">MTR67_011876</name>
</gene>
<evidence type="ECO:0000256" key="1">
    <source>
        <dbReference type="SAM" id="MobiDB-lite"/>
    </source>
</evidence>
<organism evidence="2 3">
    <name type="scientific">Solanum verrucosum</name>
    <dbReference type="NCBI Taxonomy" id="315347"/>
    <lineage>
        <taxon>Eukaryota</taxon>
        <taxon>Viridiplantae</taxon>
        <taxon>Streptophyta</taxon>
        <taxon>Embryophyta</taxon>
        <taxon>Tracheophyta</taxon>
        <taxon>Spermatophyta</taxon>
        <taxon>Magnoliopsida</taxon>
        <taxon>eudicotyledons</taxon>
        <taxon>Gunneridae</taxon>
        <taxon>Pentapetalae</taxon>
        <taxon>asterids</taxon>
        <taxon>lamiids</taxon>
        <taxon>Solanales</taxon>
        <taxon>Solanaceae</taxon>
        <taxon>Solanoideae</taxon>
        <taxon>Solaneae</taxon>
        <taxon>Solanum</taxon>
    </lineage>
</organism>
<dbReference type="EMBL" id="CP133614">
    <property type="protein sequence ID" value="WMV18491.1"/>
    <property type="molecule type" value="Genomic_DNA"/>
</dbReference>
<dbReference type="Proteomes" id="UP001234989">
    <property type="component" value="Chromosome 3"/>
</dbReference>
<feature type="compositionally biased region" description="Low complexity" evidence="1">
    <location>
        <begin position="45"/>
        <end position="57"/>
    </location>
</feature>
<proteinExistence type="predicted"/>
<protein>
    <submittedName>
        <fullName evidence="2">Uncharacterized protein</fullName>
    </submittedName>
</protein>
<feature type="compositionally biased region" description="Polar residues" evidence="1">
    <location>
        <begin position="91"/>
        <end position="104"/>
    </location>
</feature>
<sequence>MSGAGSGRDGQPSCKGGKSSKRKTQTTERQTIQLPPIIPTKFFKSHTSSLQINSSSSRQPNLDANRPQPHNNDVPPIILSQSLYSHTSPVHVNESPLLQPSLGVNQPQPPNIESQSQSNQSPPTNQEAEPLISPPDNRTPTPSSTIVDNVNEDHQIWIVPEEDGFDPHKIVTDGIASCIRSKFELARPSWKKFSKSSHLIWFEELKVKRFINYSSYLNKSVGLYD</sequence>
<feature type="compositionally biased region" description="Polar residues" evidence="1">
    <location>
        <begin position="136"/>
        <end position="147"/>
    </location>
</feature>
<accession>A0AAF0QDH4</accession>
<reference evidence="2" key="1">
    <citation type="submission" date="2023-08" db="EMBL/GenBank/DDBJ databases">
        <title>A de novo genome assembly of Solanum verrucosum Schlechtendal, a Mexican diploid species geographically isolated from the other diploid A-genome species in potato relatives.</title>
        <authorList>
            <person name="Hosaka K."/>
        </authorList>
    </citation>
    <scope>NUCLEOTIDE SEQUENCE</scope>
    <source>
        <tissue evidence="2">Young leaves</tissue>
    </source>
</reference>
<evidence type="ECO:0000313" key="2">
    <source>
        <dbReference type="EMBL" id="WMV18491.1"/>
    </source>
</evidence>
<feature type="region of interest" description="Disordered" evidence="1">
    <location>
        <begin position="91"/>
        <end position="147"/>
    </location>
</feature>
<feature type="compositionally biased region" description="Low complexity" evidence="1">
    <location>
        <begin position="111"/>
        <end position="126"/>
    </location>
</feature>
<dbReference type="AlphaFoldDB" id="A0AAF0QDH4"/>